<comment type="caution">
    <text evidence="1">The sequence shown here is derived from an EMBL/GenBank/DDBJ whole genome shotgun (WGS) entry which is preliminary data.</text>
</comment>
<accession>A0ACC1T339</accession>
<reference evidence="1" key="1">
    <citation type="submission" date="2022-07" db="EMBL/GenBank/DDBJ databases">
        <title>Genome Sequence of Phlebia brevispora.</title>
        <authorList>
            <person name="Buettner E."/>
        </authorList>
    </citation>
    <scope>NUCLEOTIDE SEQUENCE</scope>
    <source>
        <strain evidence="1">MPL23</strain>
    </source>
</reference>
<evidence type="ECO:0000313" key="1">
    <source>
        <dbReference type="EMBL" id="KAJ3552000.1"/>
    </source>
</evidence>
<dbReference type="Proteomes" id="UP001148662">
    <property type="component" value="Unassembled WGS sequence"/>
</dbReference>
<proteinExistence type="predicted"/>
<protein>
    <submittedName>
        <fullName evidence="1">Uncharacterized protein</fullName>
    </submittedName>
</protein>
<organism evidence="1 2">
    <name type="scientific">Phlebia brevispora</name>
    <dbReference type="NCBI Taxonomy" id="194682"/>
    <lineage>
        <taxon>Eukaryota</taxon>
        <taxon>Fungi</taxon>
        <taxon>Dikarya</taxon>
        <taxon>Basidiomycota</taxon>
        <taxon>Agaricomycotina</taxon>
        <taxon>Agaricomycetes</taxon>
        <taxon>Polyporales</taxon>
        <taxon>Meruliaceae</taxon>
        <taxon>Phlebia</taxon>
    </lineage>
</organism>
<name>A0ACC1T339_9APHY</name>
<sequence>MRIPIYLFTLLAWPVVALDLQGYVQWNEQCRNLHQLGQAKVVLDNGISYGGIRRDGGFTIPNVLPGTYILSVISHDHVFDKLRVDIPESESPPEVRPYIPGTPVSPASAVVLPYPIVLSPTQKLDFFMPHQAFSLVGMFKNPMMLMMLVGGGMVFLMPYLMKNMDPEVLQDFEKRQAKINNIQSSLQSGDLKSGFSALMSVAEEEASAAVDKQPQDTKASPSGLKHRGGKNKKRLHLRAVPEAYGLS</sequence>
<keyword evidence="2" id="KW-1185">Reference proteome</keyword>
<gene>
    <name evidence="1" type="ORF">NM688_g4387</name>
</gene>
<evidence type="ECO:0000313" key="2">
    <source>
        <dbReference type="Proteomes" id="UP001148662"/>
    </source>
</evidence>
<dbReference type="EMBL" id="JANHOG010000719">
    <property type="protein sequence ID" value="KAJ3552000.1"/>
    <property type="molecule type" value="Genomic_DNA"/>
</dbReference>